<proteinExistence type="predicted"/>
<gene>
    <name evidence="1" type="ORF">Poly51_04490</name>
</gene>
<protein>
    <recommendedName>
        <fullName evidence="3">Transposase IS4-like domain-containing protein</fullName>
    </recommendedName>
</protein>
<dbReference type="AlphaFoldDB" id="A0A5C6FK81"/>
<dbReference type="Proteomes" id="UP000318288">
    <property type="component" value="Unassembled WGS sequence"/>
</dbReference>
<accession>A0A5C6FK81</accession>
<dbReference type="PANTHER" id="PTHR30298">
    <property type="entry name" value="H REPEAT-ASSOCIATED PREDICTED TRANSPOSASE"/>
    <property type="match status" value="1"/>
</dbReference>
<comment type="caution">
    <text evidence="1">The sequence shown here is derived from an EMBL/GenBank/DDBJ whole genome shotgun (WGS) entry which is preliminary data.</text>
</comment>
<evidence type="ECO:0000313" key="1">
    <source>
        <dbReference type="EMBL" id="TWU60174.1"/>
    </source>
</evidence>
<dbReference type="PANTHER" id="PTHR30298:SF0">
    <property type="entry name" value="PROTEIN YBFL-RELATED"/>
    <property type="match status" value="1"/>
</dbReference>
<sequence>MPQIEQGGECRVESRYFLQSRKAKMREFATSVRRLWRFESIHWALDLDIALPDESSRIRRENAAANDTFATVYRVSRRARHFQA</sequence>
<dbReference type="EMBL" id="SJPW01000001">
    <property type="protein sequence ID" value="TWU60174.1"/>
    <property type="molecule type" value="Genomic_DNA"/>
</dbReference>
<keyword evidence="2" id="KW-1185">Reference proteome</keyword>
<evidence type="ECO:0008006" key="3">
    <source>
        <dbReference type="Google" id="ProtNLM"/>
    </source>
</evidence>
<organism evidence="1 2">
    <name type="scientific">Rubripirellula tenax</name>
    <dbReference type="NCBI Taxonomy" id="2528015"/>
    <lineage>
        <taxon>Bacteria</taxon>
        <taxon>Pseudomonadati</taxon>
        <taxon>Planctomycetota</taxon>
        <taxon>Planctomycetia</taxon>
        <taxon>Pirellulales</taxon>
        <taxon>Pirellulaceae</taxon>
        <taxon>Rubripirellula</taxon>
    </lineage>
</organism>
<evidence type="ECO:0000313" key="2">
    <source>
        <dbReference type="Proteomes" id="UP000318288"/>
    </source>
</evidence>
<reference evidence="1 2" key="1">
    <citation type="submission" date="2019-02" db="EMBL/GenBank/DDBJ databases">
        <title>Deep-cultivation of Planctomycetes and their phenomic and genomic characterization uncovers novel biology.</title>
        <authorList>
            <person name="Wiegand S."/>
            <person name="Jogler M."/>
            <person name="Boedeker C."/>
            <person name="Pinto D."/>
            <person name="Vollmers J."/>
            <person name="Rivas-Marin E."/>
            <person name="Kohn T."/>
            <person name="Peeters S.H."/>
            <person name="Heuer A."/>
            <person name="Rast P."/>
            <person name="Oberbeckmann S."/>
            <person name="Bunk B."/>
            <person name="Jeske O."/>
            <person name="Meyerdierks A."/>
            <person name="Storesund J.E."/>
            <person name="Kallscheuer N."/>
            <person name="Luecker S."/>
            <person name="Lage O.M."/>
            <person name="Pohl T."/>
            <person name="Merkel B.J."/>
            <person name="Hornburger P."/>
            <person name="Mueller R.-W."/>
            <person name="Bruemmer F."/>
            <person name="Labrenz M."/>
            <person name="Spormann A.M."/>
            <person name="Op Den Camp H."/>
            <person name="Overmann J."/>
            <person name="Amann R."/>
            <person name="Jetten M.S.M."/>
            <person name="Mascher T."/>
            <person name="Medema M.H."/>
            <person name="Devos D.P."/>
            <person name="Kaster A.-K."/>
            <person name="Ovreas L."/>
            <person name="Rohde M."/>
            <person name="Galperin M.Y."/>
            <person name="Jogler C."/>
        </authorList>
    </citation>
    <scope>NUCLEOTIDE SEQUENCE [LARGE SCALE GENOMIC DNA]</scope>
    <source>
        <strain evidence="1 2">Poly51</strain>
    </source>
</reference>
<name>A0A5C6FK81_9BACT</name>
<dbReference type="InterPro" id="IPR051698">
    <property type="entry name" value="Transposase_11-like"/>
</dbReference>